<accession>A0A8J7PD93</accession>
<protein>
    <submittedName>
        <fullName evidence="1">Uncharacterized protein</fullName>
    </submittedName>
</protein>
<comment type="caution">
    <text evidence="1">The sequence shown here is derived from an EMBL/GenBank/DDBJ whole genome shotgun (WGS) entry which is preliminary data.</text>
</comment>
<organism evidence="1 2">
    <name type="scientific">Candidatus Obscuribacter phosphatis</name>
    <dbReference type="NCBI Taxonomy" id="1906157"/>
    <lineage>
        <taxon>Bacteria</taxon>
        <taxon>Bacillati</taxon>
        <taxon>Candidatus Melainabacteria</taxon>
        <taxon>Candidatus Obscuribacterales</taxon>
        <taxon>Candidatus Obscuribacteraceae</taxon>
        <taxon>Candidatus Obscuribacter</taxon>
    </lineage>
</organism>
<gene>
    <name evidence="1" type="ORF">J0M35_01800</name>
</gene>
<reference evidence="1" key="1">
    <citation type="submission" date="2021-02" db="EMBL/GenBank/DDBJ databases">
        <title>Genome-Resolved Metagenomics of a Microbial Community Performing Photosynthetic Biological Nutrient Removal.</title>
        <authorList>
            <person name="Mcdaniel E.A."/>
        </authorList>
    </citation>
    <scope>NUCLEOTIDE SEQUENCE</scope>
    <source>
        <strain evidence="1">UWPOB_OBS1</strain>
    </source>
</reference>
<dbReference type="Proteomes" id="UP000664277">
    <property type="component" value="Unassembled WGS sequence"/>
</dbReference>
<dbReference type="AlphaFoldDB" id="A0A8J7PD93"/>
<dbReference type="EMBL" id="JAFLCK010000002">
    <property type="protein sequence ID" value="MBN8659067.1"/>
    <property type="molecule type" value="Genomic_DNA"/>
</dbReference>
<proteinExistence type="predicted"/>
<sequence>MVDDLGLDDSADTLGRWMAHYIAEKLKELELCAKEERSEKQAECCTEILKLWAHRREFDGPRRMLTRFDKIFAVIEALEQGTFRNRYFPRPSEVTGESEVTQRWLDRVGQIDDAAQALIYYCISQAANSATNENADWVKIAQDVCCPSDMDLQLIARLSKLGSAVDAANPGDLKREKLVGLIAKMEQLSRLAEEVIADIQLQVK</sequence>
<name>A0A8J7PD93_9BACT</name>
<evidence type="ECO:0000313" key="2">
    <source>
        <dbReference type="Proteomes" id="UP000664277"/>
    </source>
</evidence>
<evidence type="ECO:0000313" key="1">
    <source>
        <dbReference type="EMBL" id="MBN8659067.1"/>
    </source>
</evidence>